<gene>
    <name evidence="1" type="ORF">BC938DRAFT_480741</name>
</gene>
<comment type="caution">
    <text evidence="1">The sequence shown here is derived from an EMBL/GenBank/DDBJ whole genome shotgun (WGS) entry which is preliminary data.</text>
</comment>
<evidence type="ECO:0000313" key="1">
    <source>
        <dbReference type="EMBL" id="RUS34391.1"/>
    </source>
</evidence>
<accession>A0A433QX45</accession>
<proteinExistence type="predicted"/>
<sequence>MLKNNSYIHIQRPLQQQTGVNHSHLYLRDWKKLDTLVKSQTSAQYPLVYNWGGGGGFTNGNSGGNNWDDIIGNYFIAGPNSTANA</sequence>
<dbReference type="AlphaFoldDB" id="A0A433QX45"/>
<reference evidence="1 2" key="1">
    <citation type="journal article" date="2018" name="New Phytol.">
        <title>Phylogenomics of Endogonaceae and evolution of mycorrhizas within Mucoromycota.</title>
        <authorList>
            <person name="Chang Y."/>
            <person name="Desiro A."/>
            <person name="Na H."/>
            <person name="Sandor L."/>
            <person name="Lipzen A."/>
            <person name="Clum A."/>
            <person name="Barry K."/>
            <person name="Grigoriev I.V."/>
            <person name="Martin F.M."/>
            <person name="Stajich J.E."/>
            <person name="Smith M.E."/>
            <person name="Bonito G."/>
            <person name="Spatafora J.W."/>
        </authorList>
    </citation>
    <scope>NUCLEOTIDE SEQUENCE [LARGE SCALE GENOMIC DNA]</scope>
    <source>
        <strain evidence="1 2">AD002</strain>
    </source>
</reference>
<dbReference type="EMBL" id="RBNJ01000525">
    <property type="protein sequence ID" value="RUS34391.1"/>
    <property type="molecule type" value="Genomic_DNA"/>
</dbReference>
<dbReference type="Proteomes" id="UP000274822">
    <property type="component" value="Unassembled WGS sequence"/>
</dbReference>
<protein>
    <submittedName>
        <fullName evidence="1">Uncharacterized protein</fullName>
    </submittedName>
</protein>
<organism evidence="1 2">
    <name type="scientific">Jimgerdemannia flammicorona</name>
    <dbReference type="NCBI Taxonomy" id="994334"/>
    <lineage>
        <taxon>Eukaryota</taxon>
        <taxon>Fungi</taxon>
        <taxon>Fungi incertae sedis</taxon>
        <taxon>Mucoromycota</taxon>
        <taxon>Mucoromycotina</taxon>
        <taxon>Endogonomycetes</taxon>
        <taxon>Endogonales</taxon>
        <taxon>Endogonaceae</taxon>
        <taxon>Jimgerdemannia</taxon>
    </lineage>
</organism>
<evidence type="ECO:0000313" key="2">
    <source>
        <dbReference type="Proteomes" id="UP000274822"/>
    </source>
</evidence>
<keyword evidence="2" id="KW-1185">Reference proteome</keyword>
<name>A0A433QX45_9FUNG</name>